<dbReference type="SUPFAM" id="SSF63418">
    <property type="entry name" value="MurE/MurF N-terminal domain"/>
    <property type="match status" value="1"/>
</dbReference>
<dbReference type="Gene3D" id="3.40.1190.10">
    <property type="entry name" value="Mur-like, catalytic domain"/>
    <property type="match status" value="1"/>
</dbReference>
<dbReference type="GO" id="GO:0005840">
    <property type="term" value="C:ribosome"/>
    <property type="evidence" value="ECO:0007669"/>
    <property type="project" value="InterPro"/>
</dbReference>
<dbReference type="InterPro" id="IPR000713">
    <property type="entry name" value="Mur_ligase_N"/>
</dbReference>
<evidence type="ECO:0000313" key="8">
    <source>
        <dbReference type="Proteomes" id="UP000033876"/>
    </source>
</evidence>
<protein>
    <submittedName>
        <fullName evidence="7">UDP-N-acetylmuramoyl-tripeptide-D-alanyl-D-alanine ligase</fullName>
    </submittedName>
</protein>
<dbReference type="SUPFAM" id="SSF53623">
    <property type="entry name" value="MurD-like peptide ligases, catalytic domain"/>
    <property type="match status" value="1"/>
</dbReference>
<dbReference type="GO" id="GO:0003735">
    <property type="term" value="F:structural constituent of ribosome"/>
    <property type="evidence" value="ECO:0007669"/>
    <property type="project" value="InterPro"/>
</dbReference>
<sequence length="323" mass="36121">MGLKAFLSEDEIINITFVIQIFMIKYPKIKELNEIFRKNPFISTDTRNIKKDSIFFALKGDKFDGNSFAKQALDKGAKYAVVSDPKCAPDTRYILVKDTLKTLQDLAYIHRRNLKIPIVAICGSNGKTTTKELIRSVLSQKYNVFSTHGNLNNHIGVPLSLLQINKKHQIAVVEIGANHIGETKKLCEIAEPVIGLITNNGEDHLAGFGGIKGVIKANNELYQFLRKNRGLVFVNQDDRLLSKLSKGINRFTYGQDKKADVSLVPSKLIPNIEILVGKNRIKFVESRISEIKEAITKQDIKDLLNDGAIIISDKKGIEISTNT</sequence>
<dbReference type="EMBL" id="LBTF01000063">
    <property type="protein sequence ID" value="KKQ34082.1"/>
    <property type="molecule type" value="Genomic_DNA"/>
</dbReference>
<accession>A0A0G0GVK4</accession>
<reference evidence="7 8" key="1">
    <citation type="journal article" date="2015" name="Nature">
        <title>rRNA introns, odd ribosomes, and small enigmatic genomes across a large radiation of phyla.</title>
        <authorList>
            <person name="Brown C.T."/>
            <person name="Hug L.A."/>
            <person name="Thomas B.C."/>
            <person name="Sharon I."/>
            <person name="Castelle C.J."/>
            <person name="Singh A."/>
            <person name="Wilkins M.J."/>
            <person name="Williams K.H."/>
            <person name="Banfield J.F."/>
        </authorList>
    </citation>
    <scope>NUCLEOTIDE SEQUENCE [LARGE SCALE GENOMIC DNA]</scope>
</reference>
<dbReference type="InterPro" id="IPR051046">
    <property type="entry name" value="MurCDEF_CellWall_CoF430Synth"/>
</dbReference>
<dbReference type="Pfam" id="PF01225">
    <property type="entry name" value="Mur_ligase"/>
    <property type="match status" value="1"/>
</dbReference>
<evidence type="ECO:0000259" key="4">
    <source>
        <dbReference type="Pfam" id="PF01225"/>
    </source>
</evidence>
<evidence type="ECO:0000259" key="6">
    <source>
        <dbReference type="Pfam" id="PF08245"/>
    </source>
</evidence>
<feature type="domain" description="Mur ligase central" evidence="6">
    <location>
        <begin position="121"/>
        <end position="260"/>
    </location>
</feature>
<dbReference type="GO" id="GO:0005524">
    <property type="term" value="F:ATP binding"/>
    <property type="evidence" value="ECO:0007669"/>
    <property type="project" value="UniProtKB-KW"/>
</dbReference>
<evidence type="ECO:0000256" key="1">
    <source>
        <dbReference type="ARBA" id="ARBA00022598"/>
    </source>
</evidence>
<dbReference type="SUPFAM" id="SSF48140">
    <property type="entry name" value="Ribosomal protein L19 (L19e)"/>
    <property type="match status" value="1"/>
</dbReference>
<keyword evidence="1 7" id="KW-0436">Ligase</keyword>
<organism evidence="7 8">
    <name type="scientific">Candidatus Nomurabacteria bacterium GW2011_GWB1_37_5</name>
    <dbReference type="NCBI Taxonomy" id="1618742"/>
    <lineage>
        <taxon>Bacteria</taxon>
        <taxon>Candidatus Nomuraibacteriota</taxon>
    </lineage>
</organism>
<feature type="domain" description="Ribosomal protein L19e N-terminal" evidence="5">
    <location>
        <begin position="276"/>
        <end position="312"/>
    </location>
</feature>
<evidence type="ECO:0000313" key="7">
    <source>
        <dbReference type="EMBL" id="KKQ34082.1"/>
    </source>
</evidence>
<dbReference type="Pfam" id="PF08245">
    <property type="entry name" value="Mur_ligase_M"/>
    <property type="match status" value="1"/>
</dbReference>
<dbReference type="PANTHER" id="PTHR43024:SF1">
    <property type="entry name" value="UDP-N-ACETYLMURAMOYL-TRIPEPTIDE--D-ALANYL-D-ALANINE LIGASE"/>
    <property type="match status" value="1"/>
</dbReference>
<feature type="non-terminal residue" evidence="7">
    <location>
        <position position="323"/>
    </location>
</feature>
<dbReference type="InterPro" id="IPR057259">
    <property type="entry name" value="Ribosomal_L19e"/>
</dbReference>
<keyword evidence="3" id="KW-0067">ATP-binding</keyword>
<dbReference type="GO" id="GO:0016881">
    <property type="term" value="F:acid-amino acid ligase activity"/>
    <property type="evidence" value="ECO:0007669"/>
    <property type="project" value="InterPro"/>
</dbReference>
<gene>
    <name evidence="7" type="ORF">US50_C0063G0001</name>
</gene>
<dbReference type="InterPro" id="IPR036565">
    <property type="entry name" value="Mur-like_cat_sf"/>
</dbReference>
<keyword evidence="2" id="KW-0547">Nucleotide-binding</keyword>
<name>A0A0G0GVK4_9BACT</name>
<evidence type="ECO:0000259" key="5">
    <source>
        <dbReference type="Pfam" id="PF01280"/>
    </source>
</evidence>
<dbReference type="PANTHER" id="PTHR43024">
    <property type="entry name" value="UDP-N-ACETYLMURAMOYL-TRIPEPTIDE--D-ALANYL-D-ALANINE LIGASE"/>
    <property type="match status" value="1"/>
</dbReference>
<proteinExistence type="predicted"/>
<dbReference type="InterPro" id="IPR013221">
    <property type="entry name" value="Mur_ligase_cen"/>
</dbReference>
<evidence type="ECO:0000256" key="2">
    <source>
        <dbReference type="ARBA" id="ARBA00022741"/>
    </source>
</evidence>
<dbReference type="InterPro" id="IPR035970">
    <property type="entry name" value="60S_ribosomal_eL19_sf"/>
</dbReference>
<dbReference type="InterPro" id="IPR035911">
    <property type="entry name" value="MurE/MurF_N"/>
</dbReference>
<dbReference type="Pfam" id="PF01280">
    <property type="entry name" value="Ribosomal_L19e"/>
    <property type="match status" value="1"/>
</dbReference>
<dbReference type="Gene3D" id="3.40.1390.10">
    <property type="entry name" value="MurE/MurF, N-terminal domain"/>
    <property type="match status" value="1"/>
</dbReference>
<evidence type="ECO:0000256" key="3">
    <source>
        <dbReference type="ARBA" id="ARBA00022840"/>
    </source>
</evidence>
<dbReference type="AlphaFoldDB" id="A0A0G0GVK4"/>
<dbReference type="Proteomes" id="UP000033876">
    <property type="component" value="Unassembled WGS sequence"/>
</dbReference>
<comment type="caution">
    <text evidence="7">The sequence shown here is derived from an EMBL/GenBank/DDBJ whole genome shotgun (WGS) entry which is preliminary data.</text>
</comment>
<feature type="domain" description="Mur ligase N-terminal catalytic" evidence="4">
    <location>
        <begin position="41"/>
        <end position="86"/>
    </location>
</feature>
<dbReference type="GO" id="GO:0006412">
    <property type="term" value="P:translation"/>
    <property type="evidence" value="ECO:0007669"/>
    <property type="project" value="InterPro"/>
</dbReference>